<gene>
    <name evidence="2" type="ORF">LshimejAT787_0306240</name>
</gene>
<dbReference type="Proteomes" id="UP001063166">
    <property type="component" value="Unassembled WGS sequence"/>
</dbReference>
<evidence type="ECO:0000256" key="1">
    <source>
        <dbReference type="SAM" id="MobiDB-lite"/>
    </source>
</evidence>
<comment type="caution">
    <text evidence="2">The sequence shown here is derived from an EMBL/GenBank/DDBJ whole genome shotgun (WGS) entry which is preliminary data.</text>
</comment>
<proteinExistence type="predicted"/>
<protein>
    <submittedName>
        <fullName evidence="2">Uncharacterized protein</fullName>
    </submittedName>
</protein>
<dbReference type="OrthoDB" id="2690983at2759"/>
<keyword evidence="3" id="KW-1185">Reference proteome</keyword>
<feature type="region of interest" description="Disordered" evidence="1">
    <location>
        <begin position="1"/>
        <end position="25"/>
    </location>
</feature>
<name>A0A9P3PID4_LYOSH</name>
<organism evidence="2 3">
    <name type="scientific">Lyophyllum shimeji</name>
    <name type="common">Hon-shimeji</name>
    <name type="synonym">Tricholoma shimeji</name>
    <dbReference type="NCBI Taxonomy" id="47721"/>
    <lineage>
        <taxon>Eukaryota</taxon>
        <taxon>Fungi</taxon>
        <taxon>Dikarya</taxon>
        <taxon>Basidiomycota</taxon>
        <taxon>Agaricomycotina</taxon>
        <taxon>Agaricomycetes</taxon>
        <taxon>Agaricomycetidae</taxon>
        <taxon>Agaricales</taxon>
        <taxon>Tricholomatineae</taxon>
        <taxon>Lyophyllaceae</taxon>
        <taxon>Lyophyllum</taxon>
    </lineage>
</organism>
<accession>A0A9P3PID4</accession>
<evidence type="ECO:0000313" key="3">
    <source>
        <dbReference type="Proteomes" id="UP001063166"/>
    </source>
</evidence>
<reference evidence="2" key="1">
    <citation type="submission" date="2022-07" db="EMBL/GenBank/DDBJ databases">
        <title>The genome of Lyophyllum shimeji provides insight into the initial evolution of ectomycorrhizal fungal genome.</title>
        <authorList>
            <person name="Kobayashi Y."/>
            <person name="Shibata T."/>
            <person name="Hirakawa H."/>
            <person name="Shigenobu S."/>
            <person name="Nishiyama T."/>
            <person name="Yamada A."/>
            <person name="Hasebe M."/>
            <person name="Kawaguchi M."/>
        </authorList>
    </citation>
    <scope>NUCLEOTIDE SEQUENCE</scope>
    <source>
        <strain evidence="2">AT787</strain>
    </source>
</reference>
<evidence type="ECO:0000313" key="2">
    <source>
        <dbReference type="EMBL" id="GLB36336.1"/>
    </source>
</evidence>
<feature type="region of interest" description="Disordered" evidence="1">
    <location>
        <begin position="45"/>
        <end position="70"/>
    </location>
</feature>
<feature type="region of interest" description="Disordered" evidence="1">
    <location>
        <begin position="355"/>
        <end position="378"/>
    </location>
</feature>
<feature type="region of interest" description="Disordered" evidence="1">
    <location>
        <begin position="275"/>
        <end position="294"/>
    </location>
</feature>
<sequence length="424" mass="45860">MPVGINSEDACPAGPGAQLNREPSNSHSIATFCGSPYVSVQKISGAESSNGRASRSPMMDRTNKTETSRSYLSSAKHVKLLLSRGDFLDQTPSRCGHYTPATSFQPLPPLSCTSSLQLPSFIKTPTRTTSLPLDLGSHPLTPASVAVPKQSITPGGISPPLAASVEPNKLLVNVNIPSFMHPNSPYVPWTPEVRREVLCPYVAPSPVSDFYTCPYSHTVAQAPKPEDLDASLPLKGFKISKLSRSLRNLTSIIGKNIKQAAKQISGVKKSQTATVPQAPASCDHAHMSTNSFDSSDATRLSTWLRNCQQARLDREGEVSRGVSLDEYERLGSWTKLPGVKATPNNENQYLEATLASQRSRRQTRPAHTSGGSLPRSLSRFYSHSDSQLVGSLRISSRSPEDAYAGTLSKRDRELSMPGGWTFAL</sequence>
<dbReference type="EMBL" id="BRPK01000003">
    <property type="protein sequence ID" value="GLB36336.1"/>
    <property type="molecule type" value="Genomic_DNA"/>
</dbReference>
<dbReference type="AlphaFoldDB" id="A0A9P3PID4"/>